<evidence type="ECO:0000259" key="1">
    <source>
        <dbReference type="Pfam" id="PF08242"/>
    </source>
</evidence>
<organism evidence="2 3">
    <name type="scientific">Sulfitobacter noctilucicola</name>
    <dbReference type="NCBI Taxonomy" id="1342301"/>
    <lineage>
        <taxon>Bacteria</taxon>
        <taxon>Pseudomonadati</taxon>
        <taxon>Pseudomonadota</taxon>
        <taxon>Alphaproteobacteria</taxon>
        <taxon>Rhodobacterales</taxon>
        <taxon>Roseobacteraceae</taxon>
        <taxon>Sulfitobacter</taxon>
    </lineage>
</organism>
<comment type="caution">
    <text evidence="2">The sequence shown here is derived from an EMBL/GenBank/DDBJ whole genome shotgun (WGS) entry which is preliminary data.</text>
</comment>
<dbReference type="OrthoDB" id="8385759at2"/>
<name>A0A7W6M6V7_9RHOB</name>
<sequence>MTDFSEVTAKNRAAWDASAPHHGQGDYWQELRAGFADATYSRFDSTLSDALIAAGIKGGRAVQIGCNNGREVLSACALGAKECWGIDQSAAFLAQAAILRDISGHPARFLEADIYDLPKDCPTGFDVAFITIGVLNWMPDLPAFFDAVTRLLRDGGRLVIYETHPVLEMFDPEAADPMRPTISYFRPDPFIETGAITYDGSTPDDVSESHWFIHPLGVIVQSCLDAGLALTGLREFPHSIREVDYDIYAGQDVQIPMSFMLQAVKVP</sequence>
<dbReference type="RefSeq" id="WP_025054432.1">
    <property type="nucleotide sequence ID" value="NZ_JACIFU010000001.1"/>
</dbReference>
<dbReference type="Pfam" id="PF08242">
    <property type="entry name" value="Methyltransf_12"/>
    <property type="match status" value="1"/>
</dbReference>
<dbReference type="GO" id="GO:0032259">
    <property type="term" value="P:methylation"/>
    <property type="evidence" value="ECO:0007669"/>
    <property type="project" value="UniProtKB-KW"/>
</dbReference>
<dbReference type="InterPro" id="IPR029063">
    <property type="entry name" value="SAM-dependent_MTases_sf"/>
</dbReference>
<accession>A0A7W6M6V7</accession>
<proteinExistence type="predicted"/>
<dbReference type="CDD" id="cd02440">
    <property type="entry name" value="AdoMet_MTases"/>
    <property type="match status" value="1"/>
</dbReference>
<dbReference type="InterPro" id="IPR013217">
    <property type="entry name" value="Methyltransf_12"/>
</dbReference>
<evidence type="ECO:0000313" key="3">
    <source>
        <dbReference type="Proteomes" id="UP000565745"/>
    </source>
</evidence>
<keyword evidence="2" id="KW-0808">Transferase</keyword>
<reference evidence="2 3" key="1">
    <citation type="submission" date="2020-08" db="EMBL/GenBank/DDBJ databases">
        <title>Genomic Encyclopedia of Type Strains, Phase IV (KMG-IV): sequencing the most valuable type-strain genomes for metagenomic binning, comparative biology and taxonomic classification.</title>
        <authorList>
            <person name="Goeker M."/>
        </authorList>
    </citation>
    <scope>NUCLEOTIDE SEQUENCE [LARGE SCALE GENOMIC DNA]</scope>
    <source>
        <strain evidence="2 3">DSM 101015</strain>
    </source>
</reference>
<dbReference type="GO" id="GO:0008168">
    <property type="term" value="F:methyltransferase activity"/>
    <property type="evidence" value="ECO:0007669"/>
    <property type="project" value="UniProtKB-KW"/>
</dbReference>
<gene>
    <name evidence="2" type="ORF">GGR93_001296</name>
</gene>
<dbReference type="EMBL" id="JACIFU010000001">
    <property type="protein sequence ID" value="MBB4173535.1"/>
    <property type="molecule type" value="Genomic_DNA"/>
</dbReference>
<dbReference type="Gene3D" id="3.40.50.150">
    <property type="entry name" value="Vaccinia Virus protein VP39"/>
    <property type="match status" value="1"/>
</dbReference>
<keyword evidence="3" id="KW-1185">Reference proteome</keyword>
<dbReference type="AlphaFoldDB" id="A0A7W6M6V7"/>
<feature type="domain" description="Methyltransferase type 12" evidence="1">
    <location>
        <begin position="63"/>
        <end position="158"/>
    </location>
</feature>
<evidence type="ECO:0000313" key="2">
    <source>
        <dbReference type="EMBL" id="MBB4173535.1"/>
    </source>
</evidence>
<dbReference type="Proteomes" id="UP000565745">
    <property type="component" value="Unassembled WGS sequence"/>
</dbReference>
<dbReference type="SUPFAM" id="SSF53335">
    <property type="entry name" value="S-adenosyl-L-methionine-dependent methyltransferases"/>
    <property type="match status" value="1"/>
</dbReference>
<keyword evidence="2" id="KW-0489">Methyltransferase</keyword>
<protein>
    <submittedName>
        <fullName evidence="2">SAM-dependent methyltransferase</fullName>
    </submittedName>
</protein>